<gene>
    <name evidence="1" type="ORF">FB45DRAFT_1106531</name>
</gene>
<name>A0AAD7FCK0_9AGAR</name>
<evidence type="ECO:0000313" key="2">
    <source>
        <dbReference type="Proteomes" id="UP001221142"/>
    </source>
</evidence>
<dbReference type="Proteomes" id="UP001221142">
    <property type="component" value="Unassembled WGS sequence"/>
</dbReference>
<comment type="caution">
    <text evidence="1">The sequence shown here is derived from an EMBL/GenBank/DDBJ whole genome shotgun (WGS) entry which is preliminary data.</text>
</comment>
<proteinExistence type="predicted"/>
<accession>A0AAD7FCK0</accession>
<keyword evidence="2" id="KW-1185">Reference proteome</keyword>
<reference evidence="1" key="1">
    <citation type="submission" date="2023-03" db="EMBL/GenBank/DDBJ databases">
        <title>Massive genome expansion in bonnet fungi (Mycena s.s.) driven by repeated elements and novel gene families across ecological guilds.</title>
        <authorList>
            <consortium name="Lawrence Berkeley National Laboratory"/>
            <person name="Harder C.B."/>
            <person name="Miyauchi S."/>
            <person name="Viragh M."/>
            <person name="Kuo A."/>
            <person name="Thoen E."/>
            <person name="Andreopoulos B."/>
            <person name="Lu D."/>
            <person name="Skrede I."/>
            <person name="Drula E."/>
            <person name="Henrissat B."/>
            <person name="Morin E."/>
            <person name="Kohler A."/>
            <person name="Barry K."/>
            <person name="LaButti K."/>
            <person name="Morin E."/>
            <person name="Salamov A."/>
            <person name="Lipzen A."/>
            <person name="Mereny Z."/>
            <person name="Hegedus B."/>
            <person name="Baldrian P."/>
            <person name="Stursova M."/>
            <person name="Weitz H."/>
            <person name="Taylor A."/>
            <person name="Grigoriev I.V."/>
            <person name="Nagy L.G."/>
            <person name="Martin F."/>
            <person name="Kauserud H."/>
        </authorList>
    </citation>
    <scope>NUCLEOTIDE SEQUENCE</scope>
    <source>
        <strain evidence="1">9284</strain>
    </source>
</reference>
<organism evidence="1 2">
    <name type="scientific">Roridomyces roridus</name>
    <dbReference type="NCBI Taxonomy" id="1738132"/>
    <lineage>
        <taxon>Eukaryota</taxon>
        <taxon>Fungi</taxon>
        <taxon>Dikarya</taxon>
        <taxon>Basidiomycota</taxon>
        <taxon>Agaricomycotina</taxon>
        <taxon>Agaricomycetes</taxon>
        <taxon>Agaricomycetidae</taxon>
        <taxon>Agaricales</taxon>
        <taxon>Marasmiineae</taxon>
        <taxon>Mycenaceae</taxon>
        <taxon>Roridomyces</taxon>
    </lineage>
</organism>
<dbReference type="AlphaFoldDB" id="A0AAD7FCK0"/>
<evidence type="ECO:0000313" key="1">
    <source>
        <dbReference type="EMBL" id="KAJ7615837.1"/>
    </source>
</evidence>
<protein>
    <submittedName>
        <fullName evidence="1">Uncharacterized protein</fullName>
    </submittedName>
</protein>
<dbReference type="EMBL" id="JARKIF010000023">
    <property type="protein sequence ID" value="KAJ7615837.1"/>
    <property type="molecule type" value="Genomic_DNA"/>
</dbReference>
<sequence>MAVNYLNGLAPIVTVTGPGNLHHLTYDSVPSLNGPGAVGMINTTHNGTTNFLLGFSYNYRGYAFYWDGQAPAFWRVSGNSPFIEPVGTSWENATGVPWGSSEIELGINVATQAASATKAGGEIPVFFSADYFQL</sequence>